<dbReference type="SMART" id="SM00338">
    <property type="entry name" value="BRLZ"/>
    <property type="match status" value="1"/>
</dbReference>
<dbReference type="InterPro" id="IPR046347">
    <property type="entry name" value="bZIP_sf"/>
</dbReference>
<evidence type="ECO:0000256" key="2">
    <source>
        <dbReference type="ARBA" id="ARBA00023015"/>
    </source>
</evidence>
<feature type="compositionally biased region" description="Polar residues" evidence="7">
    <location>
        <begin position="211"/>
        <end position="227"/>
    </location>
</feature>
<accession>A0A2U1M253</accession>
<evidence type="ECO:0000256" key="3">
    <source>
        <dbReference type="ARBA" id="ARBA00023125"/>
    </source>
</evidence>
<dbReference type="GO" id="GO:0003677">
    <property type="term" value="F:DNA binding"/>
    <property type="evidence" value="ECO:0007669"/>
    <property type="project" value="UniProtKB-KW"/>
</dbReference>
<dbReference type="Proteomes" id="UP000245207">
    <property type="component" value="Unassembled WGS sequence"/>
</dbReference>
<dbReference type="Gene3D" id="1.20.5.170">
    <property type="match status" value="1"/>
</dbReference>
<evidence type="ECO:0000256" key="7">
    <source>
        <dbReference type="SAM" id="MobiDB-lite"/>
    </source>
</evidence>
<dbReference type="CDD" id="cd14703">
    <property type="entry name" value="bZIP_plant_RF2"/>
    <property type="match status" value="1"/>
</dbReference>
<dbReference type="SUPFAM" id="SSF57959">
    <property type="entry name" value="Leucine zipper domain"/>
    <property type="match status" value="1"/>
</dbReference>
<dbReference type="Pfam" id="PF00170">
    <property type="entry name" value="bZIP_1"/>
    <property type="match status" value="1"/>
</dbReference>
<keyword evidence="6" id="KW-0175">Coiled coil</keyword>
<dbReference type="AlphaFoldDB" id="A0A2U1M253"/>
<dbReference type="InterPro" id="IPR004827">
    <property type="entry name" value="bZIP"/>
</dbReference>
<keyword evidence="4" id="KW-0804">Transcription</keyword>
<protein>
    <submittedName>
        <fullName evidence="9">Basic-leucine zipper domain-containing protein</fullName>
    </submittedName>
</protein>
<dbReference type="GO" id="GO:0005634">
    <property type="term" value="C:nucleus"/>
    <property type="evidence" value="ECO:0007669"/>
    <property type="project" value="UniProtKB-SubCell"/>
</dbReference>
<keyword evidence="2" id="KW-0805">Transcription regulation</keyword>
<dbReference type="PROSITE" id="PS50217">
    <property type="entry name" value="BZIP"/>
    <property type="match status" value="1"/>
</dbReference>
<dbReference type="STRING" id="35608.A0A2U1M253"/>
<comment type="caution">
    <text evidence="9">The sequence shown here is derived from an EMBL/GenBank/DDBJ whole genome shotgun (WGS) entry which is preliminary data.</text>
</comment>
<evidence type="ECO:0000256" key="5">
    <source>
        <dbReference type="ARBA" id="ARBA00023242"/>
    </source>
</evidence>
<feature type="coiled-coil region" evidence="6">
    <location>
        <begin position="110"/>
        <end position="171"/>
    </location>
</feature>
<name>A0A2U1M253_ARTAN</name>
<evidence type="ECO:0000313" key="9">
    <source>
        <dbReference type="EMBL" id="PWA55294.1"/>
    </source>
</evidence>
<dbReference type="GO" id="GO:0003700">
    <property type="term" value="F:DNA-binding transcription factor activity"/>
    <property type="evidence" value="ECO:0007669"/>
    <property type="project" value="InterPro"/>
</dbReference>
<dbReference type="PANTHER" id="PTHR13690:SF86">
    <property type="entry name" value="TRANSCRIPTION FACTOR VIP1"/>
    <property type="match status" value="1"/>
</dbReference>
<dbReference type="EMBL" id="PKPP01006795">
    <property type="protein sequence ID" value="PWA55294.1"/>
    <property type="molecule type" value="Genomic_DNA"/>
</dbReference>
<evidence type="ECO:0000256" key="6">
    <source>
        <dbReference type="SAM" id="Coils"/>
    </source>
</evidence>
<dbReference type="InterPro" id="IPR044759">
    <property type="entry name" value="bZIP_RF2"/>
</dbReference>
<organism evidence="9 10">
    <name type="scientific">Artemisia annua</name>
    <name type="common">Sweet wormwood</name>
    <dbReference type="NCBI Taxonomy" id="35608"/>
    <lineage>
        <taxon>Eukaryota</taxon>
        <taxon>Viridiplantae</taxon>
        <taxon>Streptophyta</taxon>
        <taxon>Embryophyta</taxon>
        <taxon>Tracheophyta</taxon>
        <taxon>Spermatophyta</taxon>
        <taxon>Magnoliopsida</taxon>
        <taxon>eudicotyledons</taxon>
        <taxon>Gunneridae</taxon>
        <taxon>Pentapetalae</taxon>
        <taxon>asterids</taxon>
        <taxon>campanulids</taxon>
        <taxon>Asterales</taxon>
        <taxon>Asteraceae</taxon>
        <taxon>Asteroideae</taxon>
        <taxon>Anthemideae</taxon>
        <taxon>Artemisiinae</taxon>
        <taxon>Artemisia</taxon>
    </lineage>
</organism>
<dbReference type="PANTHER" id="PTHR13690">
    <property type="entry name" value="TRANSCRIPTION FACTOR POSF21-RELATED"/>
    <property type="match status" value="1"/>
</dbReference>
<sequence>MLKKQAEIGLQVLLKKSSTLKKLGEAKKNSVWRSIRESGAKILRSQPMPLGGTSSCGKIVLEGFVRKGCSKGPIQSVGSLNVLEWLHEPDIEFANRQSAARSKERKTRYTSDLERKVQTLQTEATTLSAEVTKLQRDTSGLTSENKELKLRLEALEQHAHLRDALNEALKEEVNRLKFEAGQLPLLNGMNYNTLPPQYSSNRQPMHHFANPNGQQPQKTQMPNSSINGRLKPSFMDFN</sequence>
<comment type="subcellular location">
    <subcellularLocation>
        <location evidence="1">Nucleus</location>
    </subcellularLocation>
</comment>
<dbReference type="OrthoDB" id="1435597at2759"/>
<evidence type="ECO:0000259" key="8">
    <source>
        <dbReference type="PROSITE" id="PS50217"/>
    </source>
</evidence>
<keyword evidence="5" id="KW-0539">Nucleus</keyword>
<keyword evidence="10" id="KW-1185">Reference proteome</keyword>
<evidence type="ECO:0000313" key="10">
    <source>
        <dbReference type="Proteomes" id="UP000245207"/>
    </source>
</evidence>
<feature type="domain" description="BZIP" evidence="8">
    <location>
        <begin position="95"/>
        <end position="148"/>
    </location>
</feature>
<evidence type="ECO:0000256" key="1">
    <source>
        <dbReference type="ARBA" id="ARBA00004123"/>
    </source>
</evidence>
<feature type="region of interest" description="Disordered" evidence="7">
    <location>
        <begin position="199"/>
        <end position="238"/>
    </location>
</feature>
<evidence type="ECO:0000256" key="4">
    <source>
        <dbReference type="ARBA" id="ARBA00023163"/>
    </source>
</evidence>
<keyword evidence="3" id="KW-0238">DNA-binding</keyword>
<proteinExistence type="predicted"/>
<gene>
    <name evidence="9" type="ORF">CTI12_AA391860</name>
</gene>
<reference evidence="9 10" key="1">
    <citation type="journal article" date="2018" name="Mol. Plant">
        <title>The genome of Artemisia annua provides insight into the evolution of Asteraceae family and artemisinin biosynthesis.</title>
        <authorList>
            <person name="Shen Q."/>
            <person name="Zhang L."/>
            <person name="Liao Z."/>
            <person name="Wang S."/>
            <person name="Yan T."/>
            <person name="Shi P."/>
            <person name="Liu M."/>
            <person name="Fu X."/>
            <person name="Pan Q."/>
            <person name="Wang Y."/>
            <person name="Lv Z."/>
            <person name="Lu X."/>
            <person name="Zhang F."/>
            <person name="Jiang W."/>
            <person name="Ma Y."/>
            <person name="Chen M."/>
            <person name="Hao X."/>
            <person name="Li L."/>
            <person name="Tang Y."/>
            <person name="Lv G."/>
            <person name="Zhou Y."/>
            <person name="Sun X."/>
            <person name="Brodelius P.E."/>
            <person name="Rose J.K.C."/>
            <person name="Tang K."/>
        </authorList>
    </citation>
    <scope>NUCLEOTIDE SEQUENCE [LARGE SCALE GENOMIC DNA]</scope>
    <source>
        <strain evidence="10">cv. Huhao1</strain>
        <tissue evidence="9">Leaf</tissue>
    </source>
</reference>